<sequence>MTTLIGDLADRALSLIVPKADAWAYKAGCANRCNAFLGCSDWECCLIGSSTFWQRSCPRTPNNPSGGCYLSFSGKC</sequence>
<proteinExistence type="predicted"/>
<dbReference type="AlphaFoldDB" id="A0A8J4E6K8"/>
<comment type="caution">
    <text evidence="1">The sequence shown here is derived from an EMBL/GenBank/DDBJ whole genome shotgun (WGS) entry which is preliminary data.</text>
</comment>
<dbReference type="EMBL" id="BOPG01000111">
    <property type="protein sequence ID" value="GIJ64195.1"/>
    <property type="molecule type" value="Genomic_DNA"/>
</dbReference>
<accession>A0A8J4E6K8</accession>
<reference evidence="1" key="1">
    <citation type="submission" date="2021-01" db="EMBL/GenBank/DDBJ databases">
        <title>Whole genome shotgun sequence of Virgisporangium aurantiacum NBRC 16421.</title>
        <authorList>
            <person name="Komaki H."/>
            <person name="Tamura T."/>
        </authorList>
    </citation>
    <scope>NUCLEOTIDE SEQUENCE</scope>
    <source>
        <strain evidence="1">NBRC 16421</strain>
    </source>
</reference>
<gene>
    <name evidence="1" type="ORF">Vau01_117110</name>
</gene>
<organism evidence="1 2">
    <name type="scientific">Virgisporangium aurantiacum</name>
    <dbReference type="NCBI Taxonomy" id="175570"/>
    <lineage>
        <taxon>Bacteria</taxon>
        <taxon>Bacillati</taxon>
        <taxon>Actinomycetota</taxon>
        <taxon>Actinomycetes</taxon>
        <taxon>Micromonosporales</taxon>
        <taxon>Micromonosporaceae</taxon>
        <taxon>Virgisporangium</taxon>
    </lineage>
</organism>
<evidence type="ECO:0000313" key="1">
    <source>
        <dbReference type="EMBL" id="GIJ64195.1"/>
    </source>
</evidence>
<name>A0A8J4E6K8_9ACTN</name>
<evidence type="ECO:0000313" key="2">
    <source>
        <dbReference type="Proteomes" id="UP000612585"/>
    </source>
</evidence>
<dbReference type="RefSeq" id="WP_204012273.1">
    <property type="nucleotide sequence ID" value="NZ_BOPG01000111.1"/>
</dbReference>
<keyword evidence="2" id="KW-1185">Reference proteome</keyword>
<protein>
    <submittedName>
        <fullName evidence="1">Uncharacterized protein</fullName>
    </submittedName>
</protein>
<dbReference type="Proteomes" id="UP000612585">
    <property type="component" value="Unassembled WGS sequence"/>
</dbReference>